<keyword evidence="4" id="KW-1185">Reference proteome</keyword>
<reference evidence="3" key="1">
    <citation type="submission" date="2019-07" db="EMBL/GenBank/DDBJ databases">
        <authorList>
            <person name="Dittberner H."/>
        </authorList>
    </citation>
    <scope>NUCLEOTIDE SEQUENCE [LARGE SCALE GENOMIC DNA]</scope>
</reference>
<dbReference type="OrthoDB" id="2107166at2759"/>
<evidence type="ECO:0000313" key="4">
    <source>
        <dbReference type="Proteomes" id="UP000489600"/>
    </source>
</evidence>
<evidence type="ECO:0008006" key="5">
    <source>
        <dbReference type="Google" id="ProtNLM"/>
    </source>
</evidence>
<gene>
    <name evidence="3" type="ORF">ANE_LOCUS19118</name>
</gene>
<accession>A0A565C4S7</accession>
<keyword evidence="2" id="KW-1133">Transmembrane helix</keyword>
<evidence type="ECO:0000313" key="3">
    <source>
        <dbReference type="EMBL" id="VVB08674.1"/>
    </source>
</evidence>
<dbReference type="AlphaFoldDB" id="A0A565C4S7"/>
<organism evidence="3 4">
    <name type="scientific">Arabis nemorensis</name>
    <dbReference type="NCBI Taxonomy" id="586526"/>
    <lineage>
        <taxon>Eukaryota</taxon>
        <taxon>Viridiplantae</taxon>
        <taxon>Streptophyta</taxon>
        <taxon>Embryophyta</taxon>
        <taxon>Tracheophyta</taxon>
        <taxon>Spermatophyta</taxon>
        <taxon>Magnoliopsida</taxon>
        <taxon>eudicotyledons</taxon>
        <taxon>Gunneridae</taxon>
        <taxon>Pentapetalae</taxon>
        <taxon>rosids</taxon>
        <taxon>malvids</taxon>
        <taxon>Brassicales</taxon>
        <taxon>Brassicaceae</taxon>
        <taxon>Arabideae</taxon>
        <taxon>Arabis</taxon>
    </lineage>
</organism>
<sequence>MASLHLGAALLINESWVVFGFKNKRFRRVAERWRFRVQHMSVKEQMTKHDLVRFAKRSESLRYILKQYGVSVENPQENKASSINFEETHANVPSTVIYDSSKMNTTEELPDLPRKEKYRETISTAENLSGKNHHNIPHLNTGALFTNLLPVLGFCIICVIGTVHRIISRNLEKLGGRKESQGHHHGSEERTRWRSALSDWNEPLASDEHDSSPENRVGSANQEAMEEVDEAYNRVELEYKRFLSECGVSES</sequence>
<protein>
    <recommendedName>
        <fullName evidence="5">Transmembrane protein</fullName>
    </recommendedName>
</protein>
<comment type="caution">
    <text evidence="3">The sequence shown here is derived from an EMBL/GenBank/DDBJ whole genome shotgun (WGS) entry which is preliminary data.</text>
</comment>
<dbReference type="Proteomes" id="UP000489600">
    <property type="component" value="Unassembled WGS sequence"/>
</dbReference>
<name>A0A565C4S7_9BRAS</name>
<keyword evidence="2" id="KW-0812">Transmembrane</keyword>
<feature type="region of interest" description="Disordered" evidence="1">
    <location>
        <begin position="203"/>
        <end position="225"/>
    </location>
</feature>
<dbReference type="EMBL" id="CABITT030000006">
    <property type="protein sequence ID" value="VVB08674.1"/>
    <property type="molecule type" value="Genomic_DNA"/>
</dbReference>
<proteinExistence type="predicted"/>
<evidence type="ECO:0000256" key="1">
    <source>
        <dbReference type="SAM" id="MobiDB-lite"/>
    </source>
</evidence>
<feature type="transmembrane region" description="Helical" evidence="2">
    <location>
        <begin position="148"/>
        <end position="167"/>
    </location>
</feature>
<keyword evidence="2" id="KW-0472">Membrane</keyword>
<evidence type="ECO:0000256" key="2">
    <source>
        <dbReference type="SAM" id="Phobius"/>
    </source>
</evidence>